<name>A0A915ENU6_9BILA</name>
<evidence type="ECO:0000259" key="1">
    <source>
        <dbReference type="Pfam" id="PF25082"/>
    </source>
</evidence>
<reference evidence="3" key="1">
    <citation type="submission" date="2022-11" db="UniProtKB">
        <authorList>
            <consortium name="WormBaseParasite"/>
        </authorList>
    </citation>
    <scope>IDENTIFICATION</scope>
</reference>
<dbReference type="AlphaFoldDB" id="A0A915ENU6"/>
<evidence type="ECO:0000313" key="2">
    <source>
        <dbReference type="Proteomes" id="UP000887574"/>
    </source>
</evidence>
<dbReference type="SUPFAM" id="SSF50156">
    <property type="entry name" value="PDZ domain-like"/>
    <property type="match status" value="1"/>
</dbReference>
<organism evidence="2 3">
    <name type="scientific">Ditylenchus dipsaci</name>
    <dbReference type="NCBI Taxonomy" id="166011"/>
    <lineage>
        <taxon>Eukaryota</taxon>
        <taxon>Metazoa</taxon>
        <taxon>Ecdysozoa</taxon>
        <taxon>Nematoda</taxon>
        <taxon>Chromadorea</taxon>
        <taxon>Rhabditida</taxon>
        <taxon>Tylenchina</taxon>
        <taxon>Tylenchomorpha</taxon>
        <taxon>Sphaerularioidea</taxon>
        <taxon>Anguinidae</taxon>
        <taxon>Anguininae</taxon>
        <taxon>Ditylenchus</taxon>
    </lineage>
</organism>
<dbReference type="InterPro" id="IPR036034">
    <property type="entry name" value="PDZ_sf"/>
</dbReference>
<dbReference type="WBParaSite" id="jg8233">
    <property type="protein sequence ID" value="jg8233"/>
    <property type="gene ID" value="jg8233"/>
</dbReference>
<evidence type="ECO:0000313" key="3">
    <source>
        <dbReference type="WBParaSite" id="jg8233"/>
    </source>
</evidence>
<dbReference type="Pfam" id="PF25082">
    <property type="entry name" value="GIPC1_GH2"/>
    <property type="match status" value="1"/>
</dbReference>
<proteinExistence type="predicted"/>
<dbReference type="InterPro" id="IPR055349">
    <property type="entry name" value="GH2_GIPC"/>
</dbReference>
<accession>A0A915ENU6</accession>
<keyword evidence="2" id="KW-1185">Reference proteome</keyword>
<protein>
    <submittedName>
        <fullName evidence="3">PDZ domain-containing protein</fullName>
    </submittedName>
</protein>
<dbReference type="PANTHER" id="PTHR12259:SF1">
    <property type="entry name" value="GH21964P"/>
    <property type="match status" value="1"/>
</dbReference>
<dbReference type="Gene3D" id="2.30.42.10">
    <property type="match status" value="1"/>
</dbReference>
<feature type="domain" description="GIPC GH2" evidence="1">
    <location>
        <begin position="207"/>
        <end position="292"/>
    </location>
</feature>
<dbReference type="PANTHER" id="PTHR12259">
    <property type="entry name" value="RGS-GAIP INTERACTING PROTEIN GIPC"/>
    <property type="match status" value="1"/>
</dbReference>
<dbReference type="Proteomes" id="UP000887574">
    <property type="component" value="Unplaced"/>
</dbReference>
<dbReference type="InterPro" id="IPR017379">
    <property type="entry name" value="GIPC1/2/3"/>
</dbReference>
<sequence length="298" mass="33447">MWHESQKGFPSLSTNNSKAMEQTGYVTGSICIEPSPSQLVFQCQLAHGVQLDWSQTLQILLSSIRKSLLVSMMSPKTKFCSAHAIHIEWTWMRFSSTLWLFLISYSLIWLVKEGSGVGQTKSMLGVTVADNGAGRVDIQVGDHIEKINGESMIGKRHYQVAQALRSIQTNEQFTLRLVSPLKNGFSMVSPRQCGSQNGKKTVSDANATIRFDKHGKPVVEEIHNEVVTKQLNDVFAKYLGFQDERLTADILEISDSCNTLLDMEQAVQSTPLAEFRFPTEFLFDLWGIINDAKRQKTL</sequence>